<protein>
    <recommendedName>
        <fullName evidence="1">Reverse transcriptase Ty1/copia-type domain-containing protein</fullName>
    </recommendedName>
</protein>
<dbReference type="SUPFAM" id="SSF56672">
    <property type="entry name" value="DNA/RNA polymerases"/>
    <property type="match status" value="1"/>
</dbReference>
<name>A0A6G0WS95_9STRA</name>
<dbReference type="Pfam" id="PF07727">
    <property type="entry name" value="RVT_2"/>
    <property type="match status" value="1"/>
</dbReference>
<accession>A0A6G0WS95</accession>
<dbReference type="EMBL" id="VJMJ01000155">
    <property type="protein sequence ID" value="KAF0730297.1"/>
    <property type="molecule type" value="Genomic_DNA"/>
</dbReference>
<evidence type="ECO:0000259" key="1">
    <source>
        <dbReference type="Pfam" id="PF07727"/>
    </source>
</evidence>
<organism evidence="2 3">
    <name type="scientific">Aphanomyces euteiches</name>
    <dbReference type="NCBI Taxonomy" id="100861"/>
    <lineage>
        <taxon>Eukaryota</taxon>
        <taxon>Sar</taxon>
        <taxon>Stramenopiles</taxon>
        <taxon>Oomycota</taxon>
        <taxon>Saprolegniomycetes</taxon>
        <taxon>Saprolegniales</taxon>
        <taxon>Verrucalvaceae</taxon>
        <taxon>Aphanomyces</taxon>
    </lineage>
</organism>
<sequence length="481" mass="53411">MQSQDAAEWLEACKKEIGNLKSMGCYELSHAPSGKQALKSKWVFKRKDMPDGQKIFKARVVIKGFAQRQGLDYDETYAPVICGDSLRLVLAIVAIADMKCRQGDATNAYIHAKSDRDLHMTPPDGFEEGGKSWRILGALYGLKQSALLWYQHFKHILESLQFTTTLSDSCVFTRHVDSRLQIITIYVDDVLVCASSDEEITQIFAHLQQYIHLNDLGPISKLLGMEISRNTDLHSINITQTAYIERMATKYGLQNSKPVETPIPAGTNLMDDTGPLLDDDKLYRKIVGSLLYCAMATRPDIAHSVAQLSRYLSAPRQLHMLMAKRTVAYLFHTKNDGISFHGQPQGSSELIGFSDSDDRTTGRSTCGYVWMLGCGPISWHSKLQSIVTLTSTEAEYVGACLATQHGMHLSNLLAELGVQSNGVITLYLDNQSSIAIGSNQSSIQRTKHLALRFYFLRDLVRTGAFKRTATKGSSCGENALP</sequence>
<dbReference type="AlphaFoldDB" id="A0A6G0WS95"/>
<dbReference type="InterPro" id="IPR013103">
    <property type="entry name" value="RVT_2"/>
</dbReference>
<comment type="caution">
    <text evidence="2">The sequence shown here is derived from an EMBL/GenBank/DDBJ whole genome shotgun (WGS) entry which is preliminary data.</text>
</comment>
<dbReference type="VEuPathDB" id="FungiDB:AeMF1_008413"/>
<feature type="domain" description="Reverse transcriptase Ty1/copia-type" evidence="1">
    <location>
        <begin position="25"/>
        <end position="263"/>
    </location>
</feature>
<dbReference type="CDD" id="cd09272">
    <property type="entry name" value="RNase_HI_RT_Ty1"/>
    <property type="match status" value="1"/>
</dbReference>
<evidence type="ECO:0000313" key="3">
    <source>
        <dbReference type="Proteomes" id="UP000481153"/>
    </source>
</evidence>
<reference evidence="2 3" key="1">
    <citation type="submission" date="2019-07" db="EMBL/GenBank/DDBJ databases">
        <title>Genomics analysis of Aphanomyces spp. identifies a new class of oomycete effector associated with host adaptation.</title>
        <authorList>
            <person name="Gaulin E."/>
        </authorList>
    </citation>
    <scope>NUCLEOTIDE SEQUENCE [LARGE SCALE GENOMIC DNA]</scope>
    <source>
        <strain evidence="2 3">ATCC 201684</strain>
    </source>
</reference>
<evidence type="ECO:0000313" key="2">
    <source>
        <dbReference type="EMBL" id="KAF0730297.1"/>
    </source>
</evidence>
<dbReference type="PANTHER" id="PTHR11439">
    <property type="entry name" value="GAG-POL-RELATED RETROTRANSPOSON"/>
    <property type="match status" value="1"/>
</dbReference>
<proteinExistence type="predicted"/>
<keyword evidence="3" id="KW-1185">Reference proteome</keyword>
<dbReference type="Proteomes" id="UP000481153">
    <property type="component" value="Unassembled WGS sequence"/>
</dbReference>
<dbReference type="PANTHER" id="PTHR11439:SF483">
    <property type="entry name" value="PEPTIDE SYNTHASE GLIP-LIKE, PUTATIVE (AFU_ORTHOLOGUE AFUA_3G12920)-RELATED"/>
    <property type="match status" value="1"/>
</dbReference>
<gene>
    <name evidence="2" type="ORF">Ae201684_012298</name>
</gene>
<dbReference type="InterPro" id="IPR043502">
    <property type="entry name" value="DNA/RNA_pol_sf"/>
</dbReference>